<dbReference type="InterPro" id="IPR042206">
    <property type="entry name" value="CRISPR-assoc_Cas1_C"/>
</dbReference>
<evidence type="ECO:0000256" key="3">
    <source>
        <dbReference type="ARBA" id="ARBA00022759"/>
    </source>
</evidence>
<evidence type="ECO:0000256" key="1">
    <source>
        <dbReference type="ARBA" id="ARBA00022722"/>
    </source>
</evidence>
<dbReference type="GO" id="GO:0016787">
    <property type="term" value="F:hydrolase activity"/>
    <property type="evidence" value="ECO:0007669"/>
    <property type="project" value="UniProtKB-KW"/>
</dbReference>
<dbReference type="Gene3D" id="3.100.10.20">
    <property type="entry name" value="CRISPR-associated endonuclease Cas1, N-terminal domain"/>
    <property type="match status" value="1"/>
</dbReference>
<protein>
    <recommendedName>
        <fullName evidence="10">CRISPR-associated endonuclease Cas1</fullName>
        <ecNumber evidence="10">3.1.-.-</ecNumber>
    </recommendedName>
</protein>
<keyword evidence="7 10" id="KW-0238">DNA-binding</keyword>
<feature type="binding site" evidence="10">
    <location>
        <position position="217"/>
    </location>
    <ligand>
        <name>Mn(2+)</name>
        <dbReference type="ChEBI" id="CHEBI:29035"/>
    </ligand>
</feature>
<dbReference type="NCBIfam" id="TIGR00287">
    <property type="entry name" value="cas1"/>
    <property type="match status" value="1"/>
</dbReference>
<name>A0A1V9QLW0_9LACO</name>
<evidence type="ECO:0000256" key="10">
    <source>
        <dbReference type="HAMAP-Rule" id="MF_01470"/>
    </source>
</evidence>
<dbReference type="GO" id="GO:0051607">
    <property type="term" value="P:defense response to virus"/>
    <property type="evidence" value="ECO:0007669"/>
    <property type="project" value="UniProtKB-UniRule"/>
</dbReference>
<dbReference type="InterPro" id="IPR002729">
    <property type="entry name" value="CRISPR-assoc_Cas1"/>
</dbReference>
<gene>
    <name evidence="10 12" type="primary">cas1</name>
    <name evidence="12" type="ORF">GKC33_04705</name>
    <name evidence="11" type="ORF">GKC34_07125</name>
</gene>
<evidence type="ECO:0000256" key="7">
    <source>
        <dbReference type="ARBA" id="ARBA00023125"/>
    </source>
</evidence>
<dbReference type="EC" id="3.1.-.-" evidence="10"/>
<dbReference type="GO" id="GO:0003677">
    <property type="term" value="F:DNA binding"/>
    <property type="evidence" value="ECO:0007669"/>
    <property type="project" value="UniProtKB-KW"/>
</dbReference>
<dbReference type="EMBL" id="WKKX01000149">
    <property type="protein sequence ID" value="MSE08041.1"/>
    <property type="molecule type" value="Genomic_DNA"/>
</dbReference>
<organism evidence="12 14">
    <name type="scientific">Ligilactobacillus salivarius</name>
    <dbReference type="NCBI Taxonomy" id="1624"/>
    <lineage>
        <taxon>Bacteria</taxon>
        <taxon>Bacillati</taxon>
        <taxon>Bacillota</taxon>
        <taxon>Bacilli</taxon>
        <taxon>Lactobacillales</taxon>
        <taxon>Lactobacillaceae</taxon>
        <taxon>Ligilactobacillus</taxon>
    </lineage>
</organism>
<comment type="similarity">
    <text evidence="10">Belongs to the CRISPR-associated endonuclease Cas1 family.</text>
</comment>
<dbReference type="HAMAP" id="MF_01470">
    <property type="entry name" value="Cas1"/>
    <property type="match status" value="1"/>
</dbReference>
<evidence type="ECO:0000313" key="13">
    <source>
        <dbReference type="Proteomes" id="UP000437575"/>
    </source>
</evidence>
<keyword evidence="5 10" id="KW-0460">Magnesium</keyword>
<evidence type="ECO:0000256" key="2">
    <source>
        <dbReference type="ARBA" id="ARBA00022723"/>
    </source>
</evidence>
<evidence type="ECO:0000256" key="9">
    <source>
        <dbReference type="ARBA" id="ARBA00038592"/>
    </source>
</evidence>
<evidence type="ECO:0000256" key="6">
    <source>
        <dbReference type="ARBA" id="ARBA00023118"/>
    </source>
</evidence>
<comment type="caution">
    <text evidence="12">The sequence shown here is derived from an EMBL/GenBank/DDBJ whole genome shotgun (WGS) entry which is preliminary data.</text>
</comment>
<proteinExistence type="inferred from homology"/>
<dbReference type="Proteomes" id="UP000437575">
    <property type="component" value="Unassembled WGS sequence"/>
</dbReference>
<comment type="cofactor">
    <cofactor evidence="10">
        <name>Mg(2+)</name>
        <dbReference type="ChEBI" id="CHEBI:18420"/>
    </cofactor>
    <cofactor evidence="10">
        <name>Mn(2+)</name>
        <dbReference type="ChEBI" id="CHEBI:29035"/>
    </cofactor>
</comment>
<evidence type="ECO:0000256" key="5">
    <source>
        <dbReference type="ARBA" id="ARBA00022842"/>
    </source>
</evidence>
<dbReference type="EMBL" id="WKKZ01000307">
    <property type="protein sequence ID" value="MSE05591.1"/>
    <property type="molecule type" value="Genomic_DNA"/>
</dbReference>
<evidence type="ECO:0000256" key="4">
    <source>
        <dbReference type="ARBA" id="ARBA00022801"/>
    </source>
</evidence>
<reference evidence="13 14" key="1">
    <citation type="submission" date="2019-11" db="EMBL/GenBank/DDBJ databases">
        <title>Draft Genome Sequence of Plant Growth-Promoting Rhizosphere-Associated Bacteria.</title>
        <authorList>
            <person name="Vasilyev I.Y."/>
            <person name="Radchenko V."/>
            <person name="Ilnitskaya E.V."/>
        </authorList>
    </citation>
    <scope>NUCLEOTIDE SEQUENCE [LARGE SCALE GENOMIC DNA]</scope>
    <source>
        <strain evidence="12 14">VRA_01-1sq_f</strain>
        <strain evidence="11 13">VRA_1sq_f</strain>
    </source>
</reference>
<keyword evidence="8 10" id="KW-0464">Manganese</keyword>
<accession>A0A1V9QLW0</accession>
<keyword evidence="3 10" id="KW-0255">Endonuclease</keyword>
<dbReference type="Gene3D" id="1.20.120.920">
    <property type="entry name" value="CRISPR-associated endonuclease Cas1, C-terminal domain"/>
    <property type="match status" value="1"/>
</dbReference>
<dbReference type="GO" id="GO:0046872">
    <property type="term" value="F:metal ion binding"/>
    <property type="evidence" value="ECO:0007669"/>
    <property type="project" value="UniProtKB-UniRule"/>
</dbReference>
<comment type="function">
    <text evidence="10">CRISPR (clustered regularly interspaced short palindromic repeat), is an adaptive immune system that provides protection against mobile genetic elements (viruses, transposable elements and conjugative plasmids). CRISPR clusters contain spacers, sequences complementary to antecedent mobile elements, and target invading nucleic acids. CRISPR clusters are transcribed and processed into CRISPR RNA (crRNA). Acts as a dsDNA endonuclease. Involved in the integration of spacer DNA into the CRISPR cassette.</text>
</comment>
<keyword evidence="2 10" id="KW-0479">Metal-binding</keyword>
<keyword evidence="1 10" id="KW-0540">Nuclease</keyword>
<dbReference type="RefSeq" id="WP_081508970.1">
    <property type="nucleotide sequence ID" value="NZ_JAYMDJ010000005.1"/>
</dbReference>
<feature type="binding site" evidence="10">
    <location>
        <position position="202"/>
    </location>
    <ligand>
        <name>Mn(2+)</name>
        <dbReference type="ChEBI" id="CHEBI:29035"/>
    </ligand>
</feature>
<dbReference type="NCBIfam" id="TIGR03639">
    <property type="entry name" value="cas1_NMENI"/>
    <property type="match status" value="1"/>
</dbReference>
<dbReference type="InterPro" id="IPR019855">
    <property type="entry name" value="CRISPR-assoc_Cas1_NMENI"/>
</dbReference>
<dbReference type="GO" id="GO:0043571">
    <property type="term" value="P:maintenance of CRISPR repeat elements"/>
    <property type="evidence" value="ECO:0007669"/>
    <property type="project" value="UniProtKB-UniRule"/>
</dbReference>
<dbReference type="InterPro" id="IPR042211">
    <property type="entry name" value="CRISPR-assoc_Cas1_N"/>
</dbReference>
<dbReference type="Proteomes" id="UP000467635">
    <property type="component" value="Unassembled WGS sequence"/>
</dbReference>
<dbReference type="InterPro" id="IPR050646">
    <property type="entry name" value="Cas1"/>
</dbReference>
<sequence length="301" mass="34917">MGFRNVIITQHSKLSYSNNAMIVQNKDGINQIPLVDMDILLISTTQAVITSALVSKLAESGIKVIFTDNKNEPVTETVNYYPNNRSLGTYLQQYEWNDHVKEILWTKIVRSKIINQIKVLKNYQIDCQDLKNELDKLEINDMTNREAVVARKYFEKLFGNKYSRKDFTPMNAALNYGYSILLSAVNKEIVSAGYVTYLGIHHQSQENMFNFGSDLMEPFRPVVDYWLADKNFLEFTPDIKYGLVDLLNLEIKYNKKQMLLKNAITKYVRDVIEYLNQETVEFDMEVEFTNEVPNNAINDNV</sequence>
<evidence type="ECO:0000313" key="12">
    <source>
        <dbReference type="EMBL" id="MSE08041.1"/>
    </source>
</evidence>
<dbReference type="PANTHER" id="PTHR34353">
    <property type="entry name" value="CRISPR-ASSOCIATED ENDONUCLEASE CAS1 1"/>
    <property type="match status" value="1"/>
</dbReference>
<evidence type="ECO:0000256" key="8">
    <source>
        <dbReference type="ARBA" id="ARBA00023211"/>
    </source>
</evidence>
<keyword evidence="4 10" id="KW-0378">Hydrolase</keyword>
<evidence type="ECO:0000313" key="14">
    <source>
        <dbReference type="Proteomes" id="UP000467635"/>
    </source>
</evidence>
<dbReference type="AlphaFoldDB" id="A0A1V9QLW0"/>
<dbReference type="GO" id="GO:0004520">
    <property type="term" value="F:DNA endonuclease activity"/>
    <property type="evidence" value="ECO:0007669"/>
    <property type="project" value="InterPro"/>
</dbReference>
<dbReference type="CDD" id="cd09720">
    <property type="entry name" value="Cas1_II"/>
    <property type="match status" value="1"/>
</dbReference>
<evidence type="ECO:0000313" key="11">
    <source>
        <dbReference type="EMBL" id="MSE05591.1"/>
    </source>
</evidence>
<keyword evidence="6 10" id="KW-0051">Antiviral defense</keyword>
<comment type="subunit">
    <text evidence="9 10">Homodimer, forms a heterotetramer with a Cas2 homodimer.</text>
</comment>
<dbReference type="PANTHER" id="PTHR34353:SF2">
    <property type="entry name" value="CRISPR-ASSOCIATED ENDONUCLEASE CAS1 1"/>
    <property type="match status" value="1"/>
</dbReference>
<feature type="binding site" evidence="10">
    <location>
        <position position="146"/>
    </location>
    <ligand>
        <name>Mn(2+)</name>
        <dbReference type="ChEBI" id="CHEBI:29035"/>
    </ligand>
</feature>
<dbReference type="Pfam" id="PF01867">
    <property type="entry name" value="Cas_Cas1"/>
    <property type="match status" value="1"/>
</dbReference>